<dbReference type="EMBL" id="BARV01038101">
    <property type="protein sequence ID" value="GAI57214.1"/>
    <property type="molecule type" value="Genomic_DNA"/>
</dbReference>
<accession>X1RNW3</accession>
<evidence type="ECO:0000313" key="3">
    <source>
        <dbReference type="EMBL" id="GAI57214.1"/>
    </source>
</evidence>
<protein>
    <recommendedName>
        <fullName evidence="2">HEPN domain-containing protein</fullName>
    </recommendedName>
</protein>
<dbReference type="InterPro" id="IPR052226">
    <property type="entry name" value="UPF0332_toxin"/>
</dbReference>
<dbReference type="InterPro" id="IPR007842">
    <property type="entry name" value="HEPN_dom"/>
</dbReference>
<dbReference type="Pfam" id="PF05168">
    <property type="entry name" value="HEPN"/>
    <property type="match status" value="1"/>
</dbReference>
<gene>
    <name evidence="3" type="ORF">S06H3_58790</name>
</gene>
<proteinExistence type="inferred from homology"/>
<organism evidence="3">
    <name type="scientific">marine sediment metagenome</name>
    <dbReference type="NCBI Taxonomy" id="412755"/>
    <lineage>
        <taxon>unclassified sequences</taxon>
        <taxon>metagenomes</taxon>
        <taxon>ecological metagenomes</taxon>
    </lineage>
</organism>
<name>X1RNW3_9ZZZZ</name>
<dbReference type="PANTHER" id="PTHR36565:SF1">
    <property type="entry name" value="UPF0332 PROTEIN TM_1000"/>
    <property type="match status" value="1"/>
</dbReference>
<evidence type="ECO:0000256" key="1">
    <source>
        <dbReference type="ARBA" id="ARBA00038248"/>
    </source>
</evidence>
<dbReference type="Gene3D" id="1.20.120.330">
    <property type="entry name" value="Nucleotidyltransferases domain 2"/>
    <property type="match status" value="1"/>
</dbReference>
<comment type="similarity">
    <text evidence="1">Belongs to the UPF0332 family.</text>
</comment>
<evidence type="ECO:0000259" key="2">
    <source>
        <dbReference type="Pfam" id="PF05168"/>
    </source>
</evidence>
<comment type="caution">
    <text evidence="3">The sequence shown here is derived from an EMBL/GenBank/DDBJ whole genome shotgun (WGS) entry which is preliminary data.</text>
</comment>
<feature type="domain" description="HEPN" evidence="2">
    <location>
        <begin position="13"/>
        <end position="57"/>
    </location>
</feature>
<dbReference type="PANTHER" id="PTHR36565">
    <property type="entry name" value="UPF0332 PROTEIN TM_1000"/>
    <property type="match status" value="1"/>
</dbReference>
<reference evidence="3" key="1">
    <citation type="journal article" date="2014" name="Front. Microbiol.">
        <title>High frequency of phylogenetically diverse reductive dehalogenase-homologous genes in deep subseafloor sedimentary metagenomes.</title>
        <authorList>
            <person name="Kawai M."/>
            <person name="Futagami T."/>
            <person name="Toyoda A."/>
            <person name="Takaki Y."/>
            <person name="Nishi S."/>
            <person name="Hori S."/>
            <person name="Arai W."/>
            <person name="Tsubouchi T."/>
            <person name="Morono Y."/>
            <person name="Uchiyama I."/>
            <person name="Ito T."/>
            <person name="Fujiyama A."/>
            <person name="Inagaki F."/>
            <person name="Takami H."/>
        </authorList>
    </citation>
    <scope>NUCLEOTIDE SEQUENCE</scope>
    <source>
        <strain evidence="3">Expedition CK06-06</strain>
    </source>
</reference>
<sequence length="89" mass="10322">MKDSVREMIKSQIEKSTEKLDAARMLCREGFIDDAISRAYYSMFHSTSAVLLSEEITVFEEDDAKEAIKNALKFLNEMKRFLSKNYNIS</sequence>
<dbReference type="AlphaFoldDB" id="X1RNW3"/>